<dbReference type="PANTHER" id="PTHR35271">
    <property type="entry name" value="ABC TRANSPORTER, SUBSTRATE-BINDING LIPOPROTEIN-RELATED"/>
    <property type="match status" value="1"/>
</dbReference>
<feature type="chain" id="PRO_5008068779" description="ABC transporter substrate-binding protein" evidence="1">
    <location>
        <begin position="36"/>
        <end position="324"/>
    </location>
</feature>
<evidence type="ECO:0000313" key="2">
    <source>
        <dbReference type="EMBL" id="OAI13498.1"/>
    </source>
</evidence>
<accession>A0A177N638</accession>
<keyword evidence="1" id="KW-0732">Signal</keyword>
<keyword evidence="3" id="KW-1185">Reference proteome</keyword>
<feature type="signal peptide" evidence="1">
    <location>
        <begin position="1"/>
        <end position="35"/>
    </location>
</feature>
<evidence type="ECO:0000313" key="3">
    <source>
        <dbReference type="Proteomes" id="UP000077628"/>
    </source>
</evidence>
<dbReference type="InterPro" id="IPR007487">
    <property type="entry name" value="ABC_transpt-TYRBP-like"/>
</dbReference>
<reference evidence="3" key="1">
    <citation type="submission" date="2016-03" db="EMBL/GenBank/DDBJ databases">
        <authorList>
            <person name="Heylen K."/>
            <person name="De Vos P."/>
            <person name="Vekeman B."/>
        </authorList>
    </citation>
    <scope>NUCLEOTIDE SEQUENCE [LARGE SCALE GENOMIC DNA]</scope>
    <source>
        <strain evidence="3">R-45383</strain>
    </source>
</reference>
<protein>
    <recommendedName>
        <fullName evidence="4">ABC transporter substrate-binding protein</fullName>
    </recommendedName>
</protein>
<dbReference type="AlphaFoldDB" id="A0A177N638"/>
<evidence type="ECO:0008006" key="4">
    <source>
        <dbReference type="Google" id="ProtNLM"/>
    </source>
</evidence>
<evidence type="ECO:0000256" key="1">
    <source>
        <dbReference type="SAM" id="SignalP"/>
    </source>
</evidence>
<dbReference type="EMBL" id="LUUK01000209">
    <property type="protein sequence ID" value="OAI13498.1"/>
    <property type="molecule type" value="Genomic_DNA"/>
</dbReference>
<dbReference type="Proteomes" id="UP000077628">
    <property type="component" value="Unassembled WGS sequence"/>
</dbReference>
<dbReference type="STRING" id="702114.A1355_13410"/>
<organism evidence="2 3">
    <name type="scientific">Methylomonas koyamae</name>
    <dbReference type="NCBI Taxonomy" id="702114"/>
    <lineage>
        <taxon>Bacteria</taxon>
        <taxon>Pseudomonadati</taxon>
        <taxon>Pseudomonadota</taxon>
        <taxon>Gammaproteobacteria</taxon>
        <taxon>Methylococcales</taxon>
        <taxon>Methylococcaceae</taxon>
        <taxon>Methylomonas</taxon>
    </lineage>
</organism>
<proteinExistence type="predicted"/>
<dbReference type="PANTHER" id="PTHR35271:SF1">
    <property type="entry name" value="ABC TRANSPORTER, SUBSTRATE-BINDING LIPOPROTEIN"/>
    <property type="match status" value="1"/>
</dbReference>
<name>A0A177N638_9GAMM</name>
<comment type="caution">
    <text evidence="2">The sequence shown here is derived from an EMBL/GenBank/DDBJ whole genome shotgun (WGS) entry which is preliminary data.</text>
</comment>
<gene>
    <name evidence="2" type="ORF">A1355_13410</name>
</gene>
<dbReference type="Pfam" id="PF04392">
    <property type="entry name" value="ABC_sub_bind"/>
    <property type="match status" value="1"/>
</dbReference>
<sequence length="324" mass="35872">MKPMTRFLYSRRRHNGLIAALMSLLLLTPIPTAVAFQTGKTAVAIIYPDIAEPYRTVFEQIISGIDSTTQTVKYAVAPDVNINDLKNGLRQQNIKVVIALGRQGMGIAASLDRDIGVVMGGVITAPDNGIRDLPLHSLSPDPALLFELLKKLLPATRRVFAVYNPKQNAWLIRQAKMSARSLGLELVTYEAQDLHSAVQGYQDFFNNADSRQDALWLLQDSTTVEESSALPLVLQESWNRNLAVFSSNFGHVRRGVLFSLYPDNGKMGGHLADMALRFLASGDYGEHGVILLREVLTAINLRTAKHLDINTSRQQDFDVAFPDE</sequence>
<dbReference type="Gene3D" id="3.40.50.2300">
    <property type="match status" value="1"/>
</dbReference>